<name>A0A484ZT31_9GAMM</name>
<organism evidence="1 2">
    <name type="scientific">Budvicia aquatica</name>
    <dbReference type="NCBI Taxonomy" id="82979"/>
    <lineage>
        <taxon>Bacteria</taxon>
        <taxon>Pseudomonadati</taxon>
        <taxon>Pseudomonadota</taxon>
        <taxon>Gammaproteobacteria</taxon>
        <taxon>Enterobacterales</taxon>
        <taxon>Budviciaceae</taxon>
        <taxon>Budvicia</taxon>
    </lineage>
</organism>
<evidence type="ECO:0000313" key="1">
    <source>
        <dbReference type="EMBL" id="VFS51672.1"/>
    </source>
</evidence>
<sequence>MGAYFLSIITTKWHRSKNILLPCRIDKEDYYEHLNVCYCPDYTDVPNICVYWMDVIRAVGRKNILYD</sequence>
<accession>A0A484ZT31</accession>
<reference evidence="1 2" key="1">
    <citation type="submission" date="2019-03" db="EMBL/GenBank/DDBJ databases">
        <authorList>
            <consortium name="Pathogen Informatics"/>
        </authorList>
    </citation>
    <scope>NUCLEOTIDE SEQUENCE [LARGE SCALE GENOMIC DNA]</scope>
    <source>
        <strain evidence="1 2">NCTC12282</strain>
    </source>
</reference>
<dbReference type="Proteomes" id="UP000373449">
    <property type="component" value="Unassembled WGS sequence"/>
</dbReference>
<protein>
    <submittedName>
        <fullName evidence="1">Uncharacterized protein</fullName>
    </submittedName>
</protein>
<dbReference type="EMBL" id="CAADJA010000002">
    <property type="protein sequence ID" value="VFS51672.1"/>
    <property type="molecule type" value="Genomic_DNA"/>
</dbReference>
<gene>
    <name evidence="1" type="ORF">NCTC12282_05321</name>
</gene>
<dbReference type="AlphaFoldDB" id="A0A484ZT31"/>
<evidence type="ECO:0000313" key="2">
    <source>
        <dbReference type="Proteomes" id="UP000373449"/>
    </source>
</evidence>
<proteinExistence type="predicted"/>